<evidence type="ECO:0000313" key="3">
    <source>
        <dbReference type="Proteomes" id="UP000265800"/>
    </source>
</evidence>
<sequence length="267" mass="29929">MLEILIREVRLPEEALEIPRLERAIWNDPDEGIRPGTLIALVHEGALLAGAYAREEGSGEKLVGFIFSFPTNRPTDHHSHMAGVLPAYQDKGVGFLLKRYQRDWALARGYERVVWTFDPLRGANAHFNLQKLGATFDRYIPNCYGPMGGINAGAPSDRVYATWELRSPQVLQRLYAPPPPPETAGLPLANRVEGEVPIGARLDLSEPRILVQIPEDWGAILRTDPGLALAWREHSRLVFGHYLGRGYRAVGFARGPNRYVLERRPTP</sequence>
<reference evidence="2 3" key="1">
    <citation type="submission" date="2018-08" db="EMBL/GenBank/DDBJ databases">
        <title>Meiothermus luteus KCTC 52599 genome sequencing project.</title>
        <authorList>
            <person name="Da Costa M.S."/>
            <person name="Albuquerque L."/>
            <person name="Raposo P."/>
            <person name="Froufe H.J.C."/>
            <person name="Barroso C.S."/>
            <person name="Egas C."/>
        </authorList>
    </citation>
    <scope>NUCLEOTIDE SEQUENCE [LARGE SCALE GENOMIC DNA]</scope>
    <source>
        <strain evidence="2 3">KCTC 52599</strain>
    </source>
</reference>
<organism evidence="2 3">
    <name type="scientific">Meiothermus luteus</name>
    <dbReference type="NCBI Taxonomy" id="2026184"/>
    <lineage>
        <taxon>Bacteria</taxon>
        <taxon>Thermotogati</taxon>
        <taxon>Deinococcota</taxon>
        <taxon>Deinococci</taxon>
        <taxon>Thermales</taxon>
        <taxon>Thermaceae</taxon>
        <taxon>Meiothermus</taxon>
    </lineage>
</organism>
<comment type="caution">
    <text evidence="2">The sequence shown here is derived from an EMBL/GenBank/DDBJ whole genome shotgun (WGS) entry which is preliminary data.</text>
</comment>
<evidence type="ECO:0000313" key="2">
    <source>
        <dbReference type="EMBL" id="RIH89356.1"/>
    </source>
</evidence>
<dbReference type="RefSeq" id="WP_119359052.1">
    <property type="nucleotide sequence ID" value="NZ_QWKZ01000006.1"/>
</dbReference>
<dbReference type="InterPro" id="IPR000182">
    <property type="entry name" value="GNAT_dom"/>
</dbReference>
<feature type="domain" description="N-acetyltransferase" evidence="1">
    <location>
        <begin position="4"/>
        <end position="166"/>
    </location>
</feature>
<dbReference type="Gene3D" id="3.40.630.30">
    <property type="match status" value="1"/>
</dbReference>
<dbReference type="Proteomes" id="UP000265800">
    <property type="component" value="Unassembled WGS sequence"/>
</dbReference>
<dbReference type="InterPro" id="IPR016181">
    <property type="entry name" value="Acyl_CoA_acyltransferase"/>
</dbReference>
<dbReference type="OrthoDB" id="9797990at2"/>
<dbReference type="CDD" id="cd04301">
    <property type="entry name" value="NAT_SF"/>
    <property type="match status" value="1"/>
</dbReference>
<dbReference type="PANTHER" id="PTHR41700">
    <property type="entry name" value="GCN5-RELATED N-ACETYLTRANSFERASE"/>
    <property type="match status" value="1"/>
</dbReference>
<accession>A0A399F126</accession>
<protein>
    <submittedName>
        <fullName evidence="2">Acetyltransferase (GNAT) family protein</fullName>
    </submittedName>
</protein>
<dbReference type="Pfam" id="PF00583">
    <property type="entry name" value="Acetyltransf_1"/>
    <property type="match status" value="1"/>
</dbReference>
<gene>
    <name evidence="2" type="ORF">Mlute_00351</name>
</gene>
<name>A0A399F126_9DEIN</name>
<dbReference type="EMBL" id="QWKZ01000006">
    <property type="protein sequence ID" value="RIH89356.1"/>
    <property type="molecule type" value="Genomic_DNA"/>
</dbReference>
<dbReference type="InterPro" id="IPR038764">
    <property type="entry name" value="GNAT_N_AcTrfase_prd"/>
</dbReference>
<dbReference type="PANTHER" id="PTHR41700:SF1">
    <property type="entry name" value="N-ACETYLTRANSFERASE DOMAIN-CONTAINING PROTEIN"/>
    <property type="match status" value="1"/>
</dbReference>
<dbReference type="SUPFAM" id="SSF55729">
    <property type="entry name" value="Acyl-CoA N-acyltransferases (Nat)"/>
    <property type="match status" value="1"/>
</dbReference>
<dbReference type="PROSITE" id="PS51186">
    <property type="entry name" value="GNAT"/>
    <property type="match status" value="1"/>
</dbReference>
<keyword evidence="2" id="KW-0808">Transferase</keyword>
<dbReference type="GO" id="GO:0016747">
    <property type="term" value="F:acyltransferase activity, transferring groups other than amino-acyl groups"/>
    <property type="evidence" value="ECO:0007669"/>
    <property type="project" value="InterPro"/>
</dbReference>
<dbReference type="AlphaFoldDB" id="A0A399F126"/>
<evidence type="ECO:0000259" key="1">
    <source>
        <dbReference type="PROSITE" id="PS51186"/>
    </source>
</evidence>
<keyword evidence="3" id="KW-1185">Reference proteome</keyword>
<proteinExistence type="predicted"/>